<sequence>MSNVHSDLDTVVDAELALLTAEVRHDRVSIGALLADDFREVGTSGRVWDRASTMDALAVEEGRDVEAHDVVAERLADGVVLVTYATSEAGARALRSSVWVRDSDGAWRLRHHQGTPAPEETTRRPGAAPTDG</sequence>
<feature type="region of interest" description="Disordered" evidence="1">
    <location>
        <begin position="108"/>
        <end position="132"/>
    </location>
</feature>
<proteinExistence type="predicted"/>
<dbReference type="STRING" id="1194083.BN12_890004"/>
<dbReference type="RefSeq" id="WP_048552399.1">
    <property type="nucleotide sequence ID" value="NZ_HF570958.1"/>
</dbReference>
<evidence type="ECO:0000256" key="1">
    <source>
        <dbReference type="SAM" id="MobiDB-lite"/>
    </source>
</evidence>
<comment type="caution">
    <text evidence="3">The sequence shown here is derived from an EMBL/GenBank/DDBJ whole genome shotgun (WGS) entry which is preliminary data.</text>
</comment>
<dbReference type="SUPFAM" id="SSF54427">
    <property type="entry name" value="NTF2-like"/>
    <property type="match status" value="1"/>
</dbReference>
<name>A0A077M8I2_9MICO</name>
<keyword evidence="4" id="KW-1185">Reference proteome</keyword>
<dbReference type="InterPro" id="IPR032710">
    <property type="entry name" value="NTF2-like_dom_sf"/>
</dbReference>
<dbReference type="Gene3D" id="3.10.450.50">
    <property type="match status" value="1"/>
</dbReference>
<evidence type="ECO:0000259" key="2">
    <source>
        <dbReference type="Pfam" id="PF14534"/>
    </source>
</evidence>
<dbReference type="Pfam" id="PF14534">
    <property type="entry name" value="DUF4440"/>
    <property type="match status" value="1"/>
</dbReference>
<feature type="domain" description="DUF4440" evidence="2">
    <location>
        <begin position="13"/>
        <end position="109"/>
    </location>
</feature>
<dbReference type="InterPro" id="IPR027843">
    <property type="entry name" value="DUF4440"/>
</dbReference>
<dbReference type="Proteomes" id="UP000035721">
    <property type="component" value="Unassembled WGS sequence"/>
</dbReference>
<evidence type="ECO:0000313" key="3">
    <source>
        <dbReference type="EMBL" id="CCH80340.1"/>
    </source>
</evidence>
<dbReference type="AlphaFoldDB" id="A0A077M8I2"/>
<reference evidence="3 4" key="1">
    <citation type="journal article" date="2013" name="ISME J.">
        <title>A metabolic model for members of the genus Tetrasphaera involved in enhanced biological phosphorus removal.</title>
        <authorList>
            <person name="Kristiansen R."/>
            <person name="Nguyen H.T.T."/>
            <person name="Saunders A.M."/>
            <person name="Nielsen J.L."/>
            <person name="Wimmer R."/>
            <person name="Le V.Q."/>
            <person name="McIlroy S.J."/>
            <person name="Petrovski S."/>
            <person name="Seviour R.J."/>
            <person name="Calteau A."/>
            <person name="Nielsen K.L."/>
            <person name="Nielsen P.H."/>
        </authorList>
    </citation>
    <scope>NUCLEOTIDE SEQUENCE [LARGE SCALE GENOMIC DNA]</scope>
    <source>
        <strain evidence="3 4">T1-X7</strain>
    </source>
</reference>
<evidence type="ECO:0000313" key="4">
    <source>
        <dbReference type="Proteomes" id="UP000035721"/>
    </source>
</evidence>
<protein>
    <recommendedName>
        <fullName evidence="2">DUF4440 domain-containing protein</fullName>
    </recommendedName>
</protein>
<organism evidence="3 4">
    <name type="scientific">Nostocoides japonicum T1-X7</name>
    <dbReference type="NCBI Taxonomy" id="1194083"/>
    <lineage>
        <taxon>Bacteria</taxon>
        <taxon>Bacillati</taxon>
        <taxon>Actinomycetota</taxon>
        <taxon>Actinomycetes</taxon>
        <taxon>Micrococcales</taxon>
        <taxon>Intrasporangiaceae</taxon>
        <taxon>Nostocoides</taxon>
    </lineage>
</organism>
<dbReference type="EMBL" id="CAJB01000424">
    <property type="protein sequence ID" value="CCH80340.1"/>
    <property type="molecule type" value="Genomic_DNA"/>
</dbReference>
<gene>
    <name evidence="3" type="ORF">BN12_890004</name>
</gene>
<accession>A0A077M8I2</accession>